<evidence type="ECO:0000256" key="2">
    <source>
        <dbReference type="ARBA" id="ARBA00022801"/>
    </source>
</evidence>
<name>L8WMF5_THACA</name>
<evidence type="ECO:0000313" key="5">
    <source>
        <dbReference type="EMBL" id="ELU37983.1"/>
    </source>
</evidence>
<dbReference type="SUPFAM" id="SSF53474">
    <property type="entry name" value="alpha/beta-Hydrolases"/>
    <property type="match status" value="1"/>
</dbReference>
<feature type="region of interest" description="Disordered" evidence="3">
    <location>
        <begin position="318"/>
        <end position="337"/>
    </location>
</feature>
<dbReference type="GO" id="GO:0005739">
    <property type="term" value="C:mitochondrion"/>
    <property type="evidence" value="ECO:0007669"/>
    <property type="project" value="TreeGrafter"/>
</dbReference>
<reference evidence="5 6" key="1">
    <citation type="journal article" date="2013" name="Nat. Commun.">
        <title>The evolution and pathogenic mechanisms of the rice sheath blight pathogen.</title>
        <authorList>
            <person name="Zheng A."/>
            <person name="Lin R."/>
            <person name="Xu L."/>
            <person name="Qin P."/>
            <person name="Tang C."/>
            <person name="Ai P."/>
            <person name="Zhang D."/>
            <person name="Liu Y."/>
            <person name="Sun Z."/>
            <person name="Feng H."/>
            <person name="Wang Y."/>
            <person name="Chen Y."/>
            <person name="Liang X."/>
            <person name="Fu R."/>
            <person name="Li Q."/>
            <person name="Zhang J."/>
            <person name="Yu X."/>
            <person name="Xie Z."/>
            <person name="Ding L."/>
            <person name="Guan P."/>
            <person name="Tang J."/>
            <person name="Liang Y."/>
            <person name="Wang S."/>
            <person name="Deng Q."/>
            <person name="Li S."/>
            <person name="Zhu J."/>
            <person name="Wang L."/>
            <person name="Liu H."/>
            <person name="Li P."/>
        </authorList>
    </citation>
    <scope>NUCLEOTIDE SEQUENCE [LARGE SCALE GENOMIC DNA]</scope>
    <source>
        <strain evidence="6">AG-1 IA</strain>
    </source>
</reference>
<dbReference type="InterPro" id="IPR000073">
    <property type="entry name" value="AB_hydrolase_1"/>
</dbReference>
<evidence type="ECO:0000313" key="6">
    <source>
        <dbReference type="Proteomes" id="UP000011668"/>
    </source>
</evidence>
<organism evidence="5 6">
    <name type="scientific">Thanatephorus cucumeris (strain AG1-IA)</name>
    <name type="common">Rice sheath blight fungus</name>
    <name type="synonym">Rhizoctonia solani</name>
    <dbReference type="NCBI Taxonomy" id="983506"/>
    <lineage>
        <taxon>Eukaryota</taxon>
        <taxon>Fungi</taxon>
        <taxon>Dikarya</taxon>
        <taxon>Basidiomycota</taxon>
        <taxon>Agaricomycotina</taxon>
        <taxon>Agaricomycetes</taxon>
        <taxon>Cantharellales</taxon>
        <taxon>Ceratobasidiaceae</taxon>
        <taxon>Rhizoctonia</taxon>
        <taxon>Rhizoctonia solani AG-1</taxon>
    </lineage>
</organism>
<dbReference type="Proteomes" id="UP000011668">
    <property type="component" value="Unassembled WGS sequence"/>
</dbReference>
<dbReference type="OrthoDB" id="8119704at2759"/>
<keyword evidence="6" id="KW-1185">Reference proteome</keyword>
<evidence type="ECO:0000259" key="4">
    <source>
        <dbReference type="Pfam" id="PF00561"/>
    </source>
</evidence>
<dbReference type="HOGENOM" id="CLU_020336_53_0_1"/>
<dbReference type="AlphaFoldDB" id="L8WMF5"/>
<dbReference type="OMA" id="QFICMSL"/>
<keyword evidence="2 5" id="KW-0378">Hydrolase</keyword>
<comment type="similarity">
    <text evidence="1">Belongs to the AB hydrolase superfamily.</text>
</comment>
<dbReference type="PANTHER" id="PTHR46118:SF4">
    <property type="entry name" value="PROTEIN ABHD11"/>
    <property type="match status" value="1"/>
</dbReference>
<sequence>MSTVRRLQALKNTLSHGVGHVPTVAVGKYTEAAAISVFSEFPSIASGIRSLSTSRSPLDLAYEKVDPPESKSTSPLLIVHGLYGSKQNWRSLSKAFARKLGRPVYTVDLRNHGESPHSEVMDYTAMASDILQFCQSRSLSDISLVGHSLGGKVVMAFALNPALPPDMLSRLVVVDISPAVGPISPEFRRYIDAMKEIDHANVRTKKEGEEILKKYESDASTRAFLLHNLIAPAKGEPLKFRIPLSAIADAIDGIGEFPYTPGKETWNGATLFVKGAKSKYINRRNMGVMEQFFPNMKLETLDTGHWVLILQSMPRSKSPLSTFELSDTNNATDHKSL</sequence>
<dbReference type="STRING" id="983506.L8WMF5"/>
<evidence type="ECO:0000256" key="3">
    <source>
        <dbReference type="SAM" id="MobiDB-lite"/>
    </source>
</evidence>
<dbReference type="InterPro" id="IPR029058">
    <property type="entry name" value="AB_hydrolase_fold"/>
</dbReference>
<accession>L8WMF5</accession>
<dbReference type="EMBL" id="AFRT01002317">
    <property type="protein sequence ID" value="ELU37983.1"/>
    <property type="molecule type" value="Genomic_DNA"/>
</dbReference>
<dbReference type="PANTHER" id="PTHR46118">
    <property type="entry name" value="PROTEIN ABHD11"/>
    <property type="match status" value="1"/>
</dbReference>
<protein>
    <submittedName>
        <fullName evidence="5">Alpha/beta fold family hydrolase</fullName>
    </submittedName>
</protein>
<proteinExistence type="inferred from homology"/>
<gene>
    <name evidence="5" type="ORF">AG1IA_07992</name>
</gene>
<dbReference type="Pfam" id="PF00561">
    <property type="entry name" value="Abhydrolase_1"/>
    <property type="match status" value="1"/>
</dbReference>
<feature type="domain" description="AB hydrolase-1" evidence="4">
    <location>
        <begin position="75"/>
        <end position="309"/>
    </location>
</feature>
<feature type="compositionally biased region" description="Polar residues" evidence="3">
    <location>
        <begin position="318"/>
        <end position="331"/>
    </location>
</feature>
<evidence type="ECO:0000256" key="1">
    <source>
        <dbReference type="ARBA" id="ARBA00008645"/>
    </source>
</evidence>
<dbReference type="GO" id="GO:0052689">
    <property type="term" value="F:carboxylic ester hydrolase activity"/>
    <property type="evidence" value="ECO:0007669"/>
    <property type="project" value="TreeGrafter"/>
</dbReference>
<dbReference type="Gene3D" id="3.40.50.1820">
    <property type="entry name" value="alpha/beta hydrolase"/>
    <property type="match status" value="1"/>
</dbReference>
<comment type="caution">
    <text evidence="5">The sequence shown here is derived from an EMBL/GenBank/DDBJ whole genome shotgun (WGS) entry which is preliminary data.</text>
</comment>